<evidence type="ECO:0000313" key="3">
    <source>
        <dbReference type="EMBL" id="MPA68208.1"/>
    </source>
</evidence>
<dbReference type="EMBL" id="GHES01037649">
    <property type="protein sequence ID" value="MPA68208.1"/>
    <property type="molecule type" value="Transcribed_RNA"/>
</dbReference>
<name>A0A5B7BIV9_DAVIN</name>
<sequence>MIRLSLTAGTTLQHCNLKTESVGRERERESAMVEEVQGGGDKESPSNSQNQVKGEGSSSSSSSSSKKGKSCKGCVYYSSTLKSNSRNPLCVGITRTLPQVPRYAVGKSEMKASKEGRSLTDFKYACVGYSVYSDGKDPSTDIRETQTELPLCVGIKVLVDKRVSTADSIPAHVHNKEDGHGFPQPRTHKPTHSIGDEFLSRFSRNASLVAMGVAKNMCKVGNHIKATLDDILYPYRKRPK</sequence>
<proteinExistence type="predicted"/>
<reference evidence="3" key="1">
    <citation type="submission" date="2019-08" db="EMBL/GenBank/DDBJ databases">
        <title>Reference gene set and small RNA set construction with multiple tissues from Davidia involucrata Baill.</title>
        <authorList>
            <person name="Yang H."/>
            <person name="Zhou C."/>
            <person name="Li G."/>
            <person name="Wang J."/>
            <person name="Gao P."/>
            <person name="Wang M."/>
            <person name="Wang R."/>
            <person name="Zhao Y."/>
        </authorList>
    </citation>
    <scope>NUCLEOTIDE SEQUENCE</scope>
    <source>
        <tissue evidence="3">Mixed with DoveR01_LX</tissue>
    </source>
</reference>
<feature type="domain" description="DUF8204" evidence="2">
    <location>
        <begin position="67"/>
        <end position="158"/>
    </location>
</feature>
<evidence type="ECO:0000259" key="2">
    <source>
        <dbReference type="Pfam" id="PF26631"/>
    </source>
</evidence>
<dbReference type="PANTHER" id="PTHR34566:SF2">
    <property type="entry name" value="ALTERED INHERITANCE OF MITOCHONDRIA PROTEIN"/>
    <property type="match status" value="1"/>
</dbReference>
<dbReference type="PANTHER" id="PTHR34566">
    <property type="entry name" value="ALTERED INHERITANCE OF MITOCHONDRIA PROTEIN"/>
    <property type="match status" value="1"/>
</dbReference>
<dbReference type="InterPro" id="IPR058517">
    <property type="entry name" value="DUF8204"/>
</dbReference>
<feature type="region of interest" description="Disordered" evidence="1">
    <location>
        <begin position="19"/>
        <end position="70"/>
    </location>
</feature>
<dbReference type="Pfam" id="PF26631">
    <property type="entry name" value="DUF8204"/>
    <property type="match status" value="1"/>
</dbReference>
<dbReference type="AlphaFoldDB" id="A0A5B7BIV9"/>
<organism evidence="3">
    <name type="scientific">Davidia involucrata</name>
    <name type="common">Dove tree</name>
    <dbReference type="NCBI Taxonomy" id="16924"/>
    <lineage>
        <taxon>Eukaryota</taxon>
        <taxon>Viridiplantae</taxon>
        <taxon>Streptophyta</taxon>
        <taxon>Embryophyta</taxon>
        <taxon>Tracheophyta</taxon>
        <taxon>Spermatophyta</taxon>
        <taxon>Magnoliopsida</taxon>
        <taxon>eudicotyledons</taxon>
        <taxon>Gunneridae</taxon>
        <taxon>Pentapetalae</taxon>
        <taxon>asterids</taxon>
        <taxon>Cornales</taxon>
        <taxon>Nyssaceae</taxon>
        <taxon>Davidia</taxon>
    </lineage>
</organism>
<protein>
    <recommendedName>
        <fullName evidence="2">DUF8204 domain-containing protein</fullName>
    </recommendedName>
</protein>
<feature type="compositionally biased region" description="Low complexity" evidence="1">
    <location>
        <begin position="53"/>
        <end position="65"/>
    </location>
</feature>
<accession>A0A5B7BIV9</accession>
<gene>
    <name evidence="3" type="ORF">Din_037649</name>
</gene>
<evidence type="ECO:0000256" key="1">
    <source>
        <dbReference type="SAM" id="MobiDB-lite"/>
    </source>
</evidence>
<feature type="compositionally biased region" description="Basic and acidic residues" evidence="1">
    <location>
        <begin position="21"/>
        <end position="31"/>
    </location>
</feature>